<dbReference type="SUPFAM" id="SSF53756">
    <property type="entry name" value="UDP-Glycosyltransferase/glycogen phosphorylase"/>
    <property type="match status" value="1"/>
</dbReference>
<keyword evidence="2" id="KW-1185">Reference proteome</keyword>
<gene>
    <name evidence="1" type="ordered locus">BMS_0249</name>
</gene>
<reference evidence="2" key="1">
    <citation type="journal article" date="2013" name="ISME J.">
        <title>A small predatory core genome in the divergent marine Bacteriovorax marinus SJ and the terrestrial Bdellovibrio bacteriovorus.</title>
        <authorList>
            <person name="Crossman L.C."/>
            <person name="Chen H."/>
            <person name="Cerdeno-Tarraga A.M."/>
            <person name="Brooks K."/>
            <person name="Quail M.A."/>
            <person name="Pineiro S.A."/>
            <person name="Hobley L."/>
            <person name="Sockett R.E."/>
            <person name="Bentley S.D."/>
            <person name="Parkhill J."/>
            <person name="Williams H.N."/>
            <person name="Stine O.C."/>
        </authorList>
    </citation>
    <scope>NUCLEOTIDE SEQUENCE [LARGE SCALE GENOMIC DNA]</scope>
    <source>
        <strain evidence="2">ATCC BAA-682 / DSM 15412 / SJ</strain>
    </source>
</reference>
<organism evidence="1 2">
    <name type="scientific">Halobacteriovorax marinus (strain ATCC BAA-682 / DSM 15412 / SJ)</name>
    <name type="common">Bacteriovorax marinus</name>
    <dbReference type="NCBI Taxonomy" id="862908"/>
    <lineage>
        <taxon>Bacteria</taxon>
        <taxon>Pseudomonadati</taxon>
        <taxon>Bdellovibrionota</taxon>
        <taxon>Bacteriovoracia</taxon>
        <taxon>Bacteriovoracales</taxon>
        <taxon>Halobacteriovoraceae</taxon>
        <taxon>Halobacteriovorax</taxon>
    </lineage>
</organism>
<sequence length="326" mass="38396">MKTKFLVQCPRNRDDIMCLFPFFLKLNEFYPEAEINVVVDKGLEEVLELLPFKIRIYPLPESLNTIAGIHKFAVNVKDVFNIDFFFDFSFDLKGALTGFCFRAKTRVGEELGAKKFLFNKKMGVAPNRTPLDLIAINYLNSILDVEIDDFFYRLPEIEDGEEEQESNVHQLFEDTRPHFFLLKNSTKNFELWKEFLLLMDRGIVVIWDMKNLAQWQEFKGHPELKVELIIQGEVEGLSFLPDLIKKSEYIVTDDKYLAHACIFYEKRAFLFCNDDYTQINSNYFSNIEDLIITEQDDVVEIYKNGKRKEIRVMDEVQDLIHDVMKL</sequence>
<dbReference type="STRING" id="862908.BMS_0249"/>
<dbReference type="RefSeq" id="WP_014242968.1">
    <property type="nucleotide sequence ID" value="NC_016620.1"/>
</dbReference>
<dbReference type="HOGENOM" id="CLU_851967_0_0_7"/>
<dbReference type="KEGG" id="bmx:BMS_0249"/>
<dbReference type="eggNOG" id="COG0859">
    <property type="taxonomic scope" value="Bacteria"/>
</dbReference>
<accession>E1X384</accession>
<name>E1X384_HALMS</name>
<protein>
    <submittedName>
        <fullName evidence="1">Uncharacterized protein</fullName>
    </submittedName>
</protein>
<dbReference type="OrthoDB" id="5289582at2"/>
<dbReference type="Proteomes" id="UP000008963">
    <property type="component" value="Chromosome"/>
</dbReference>
<evidence type="ECO:0000313" key="2">
    <source>
        <dbReference type="Proteomes" id="UP000008963"/>
    </source>
</evidence>
<dbReference type="PATRIC" id="fig|862908.3.peg.240"/>
<dbReference type="EMBL" id="FQ312005">
    <property type="protein sequence ID" value="CBW25179.1"/>
    <property type="molecule type" value="Genomic_DNA"/>
</dbReference>
<evidence type="ECO:0000313" key="1">
    <source>
        <dbReference type="EMBL" id="CBW25179.1"/>
    </source>
</evidence>
<dbReference type="Gene3D" id="3.40.50.2000">
    <property type="entry name" value="Glycogen Phosphorylase B"/>
    <property type="match status" value="1"/>
</dbReference>
<proteinExistence type="predicted"/>
<dbReference type="AlphaFoldDB" id="E1X384"/>